<dbReference type="InterPro" id="IPR008978">
    <property type="entry name" value="HSP20-like_chaperone"/>
</dbReference>
<accession>A0ABD1FIU6</accession>
<gene>
    <name evidence="3" type="ORF">AAHA92_31872</name>
</gene>
<evidence type="ECO:0008006" key="5">
    <source>
        <dbReference type="Google" id="ProtNLM"/>
    </source>
</evidence>
<keyword evidence="2" id="KW-0472">Membrane</keyword>
<evidence type="ECO:0000313" key="4">
    <source>
        <dbReference type="Proteomes" id="UP001567538"/>
    </source>
</evidence>
<keyword evidence="4" id="KW-1185">Reference proteome</keyword>
<protein>
    <recommendedName>
        <fullName evidence="5">SHSP domain-containing protein</fullName>
    </recommendedName>
</protein>
<reference evidence="3 4" key="1">
    <citation type="submission" date="2024-06" db="EMBL/GenBank/DDBJ databases">
        <title>A chromosome level genome sequence of Diviner's sage (Salvia divinorum).</title>
        <authorList>
            <person name="Ford S.A."/>
            <person name="Ro D.-K."/>
            <person name="Ness R.W."/>
            <person name="Phillips M.A."/>
        </authorList>
    </citation>
    <scope>NUCLEOTIDE SEQUENCE [LARGE SCALE GENOMIC DNA]</scope>
    <source>
        <strain evidence="3">SAF-2024a</strain>
        <tissue evidence="3">Leaf</tissue>
    </source>
</reference>
<feature type="compositionally biased region" description="Basic and acidic residues" evidence="1">
    <location>
        <begin position="120"/>
        <end position="130"/>
    </location>
</feature>
<organism evidence="3 4">
    <name type="scientific">Salvia divinorum</name>
    <name type="common">Maria pastora</name>
    <name type="synonym">Diviner's sage</name>
    <dbReference type="NCBI Taxonomy" id="28513"/>
    <lineage>
        <taxon>Eukaryota</taxon>
        <taxon>Viridiplantae</taxon>
        <taxon>Streptophyta</taxon>
        <taxon>Embryophyta</taxon>
        <taxon>Tracheophyta</taxon>
        <taxon>Spermatophyta</taxon>
        <taxon>Magnoliopsida</taxon>
        <taxon>eudicotyledons</taxon>
        <taxon>Gunneridae</taxon>
        <taxon>Pentapetalae</taxon>
        <taxon>asterids</taxon>
        <taxon>lamiids</taxon>
        <taxon>Lamiales</taxon>
        <taxon>Lamiaceae</taxon>
        <taxon>Nepetoideae</taxon>
        <taxon>Mentheae</taxon>
        <taxon>Salviinae</taxon>
        <taxon>Salvia</taxon>
        <taxon>Salvia subgen. Calosphace</taxon>
    </lineage>
</organism>
<sequence>MEKAVRNLEKKDSSLMFREISPPHKWDQDLEFHYLRLTLPGFISADITLHMDKYGHLVVRGSHQITEHKYVSFEETFDVPDGADLELAEGIFEDEQIYCVTIPKSNKLGQRVGPSGSDSKGVKFDDHGRDKYKKNDLNERLRPSSVIETQKSIKKIAFLIAILVAIYAAWLNR</sequence>
<feature type="transmembrane region" description="Helical" evidence="2">
    <location>
        <begin position="152"/>
        <end position="170"/>
    </location>
</feature>
<dbReference type="Gene3D" id="2.60.40.790">
    <property type="match status" value="1"/>
</dbReference>
<evidence type="ECO:0000313" key="3">
    <source>
        <dbReference type="EMBL" id="KAL1531769.1"/>
    </source>
</evidence>
<dbReference type="SUPFAM" id="SSF49764">
    <property type="entry name" value="HSP20-like chaperones"/>
    <property type="match status" value="1"/>
</dbReference>
<dbReference type="EMBL" id="JBEAFC010000014">
    <property type="protein sequence ID" value="KAL1531769.1"/>
    <property type="molecule type" value="Genomic_DNA"/>
</dbReference>
<keyword evidence="2" id="KW-0812">Transmembrane</keyword>
<dbReference type="CDD" id="cd00298">
    <property type="entry name" value="ACD_sHsps_p23-like"/>
    <property type="match status" value="1"/>
</dbReference>
<feature type="region of interest" description="Disordered" evidence="1">
    <location>
        <begin position="110"/>
        <end position="130"/>
    </location>
</feature>
<evidence type="ECO:0000256" key="2">
    <source>
        <dbReference type="SAM" id="Phobius"/>
    </source>
</evidence>
<proteinExistence type="predicted"/>
<dbReference type="AlphaFoldDB" id="A0ABD1FIU6"/>
<comment type="caution">
    <text evidence="3">The sequence shown here is derived from an EMBL/GenBank/DDBJ whole genome shotgun (WGS) entry which is preliminary data.</text>
</comment>
<name>A0ABD1FIU6_SALDI</name>
<dbReference type="Proteomes" id="UP001567538">
    <property type="component" value="Unassembled WGS sequence"/>
</dbReference>
<evidence type="ECO:0000256" key="1">
    <source>
        <dbReference type="SAM" id="MobiDB-lite"/>
    </source>
</evidence>
<keyword evidence="2" id="KW-1133">Transmembrane helix</keyword>